<proteinExistence type="predicted"/>
<organism evidence="1 2">
    <name type="scientific">Anisodus tanguticus</name>
    <dbReference type="NCBI Taxonomy" id="243964"/>
    <lineage>
        <taxon>Eukaryota</taxon>
        <taxon>Viridiplantae</taxon>
        <taxon>Streptophyta</taxon>
        <taxon>Embryophyta</taxon>
        <taxon>Tracheophyta</taxon>
        <taxon>Spermatophyta</taxon>
        <taxon>Magnoliopsida</taxon>
        <taxon>eudicotyledons</taxon>
        <taxon>Gunneridae</taxon>
        <taxon>Pentapetalae</taxon>
        <taxon>asterids</taxon>
        <taxon>lamiids</taxon>
        <taxon>Solanales</taxon>
        <taxon>Solanaceae</taxon>
        <taxon>Solanoideae</taxon>
        <taxon>Hyoscyameae</taxon>
        <taxon>Anisodus</taxon>
    </lineage>
</organism>
<accession>A0AAE1SVU5</accession>
<comment type="caution">
    <text evidence="1">The sequence shown here is derived from an EMBL/GenBank/DDBJ whole genome shotgun (WGS) entry which is preliminary data.</text>
</comment>
<sequence length="63" mass="7498">MITKKILALRFKDVFFPNKMTVDKEGKKMVTTQLMAMLIRMRNIEGLCKWGIAILFWLVEFLF</sequence>
<protein>
    <submittedName>
        <fullName evidence="1">Uncharacterized protein</fullName>
    </submittedName>
</protein>
<dbReference type="AlphaFoldDB" id="A0AAE1SVU5"/>
<name>A0AAE1SVU5_9SOLA</name>
<gene>
    <name evidence="1" type="ORF">RND71_002992</name>
</gene>
<dbReference type="EMBL" id="JAVYJV010000002">
    <property type="protein sequence ID" value="KAK4376696.1"/>
    <property type="molecule type" value="Genomic_DNA"/>
</dbReference>
<evidence type="ECO:0000313" key="2">
    <source>
        <dbReference type="Proteomes" id="UP001291623"/>
    </source>
</evidence>
<reference evidence="1" key="1">
    <citation type="submission" date="2023-12" db="EMBL/GenBank/DDBJ databases">
        <title>Genome assembly of Anisodus tanguticus.</title>
        <authorList>
            <person name="Wang Y.-J."/>
        </authorList>
    </citation>
    <scope>NUCLEOTIDE SEQUENCE</scope>
    <source>
        <strain evidence="1">KB-2021</strain>
        <tissue evidence="1">Leaf</tissue>
    </source>
</reference>
<evidence type="ECO:0000313" key="1">
    <source>
        <dbReference type="EMBL" id="KAK4376696.1"/>
    </source>
</evidence>
<keyword evidence="2" id="KW-1185">Reference proteome</keyword>
<dbReference type="Proteomes" id="UP001291623">
    <property type="component" value="Unassembled WGS sequence"/>
</dbReference>